<name>A0ACB7WFN2_DIOAL</name>
<dbReference type="Proteomes" id="UP000827976">
    <property type="component" value="Chromosome 4"/>
</dbReference>
<accession>A0ACB7WFN2</accession>
<keyword evidence="1" id="KW-0456">Lyase</keyword>
<organism evidence="1 2">
    <name type="scientific">Dioscorea alata</name>
    <name type="common">Purple yam</name>
    <dbReference type="NCBI Taxonomy" id="55571"/>
    <lineage>
        <taxon>Eukaryota</taxon>
        <taxon>Viridiplantae</taxon>
        <taxon>Streptophyta</taxon>
        <taxon>Embryophyta</taxon>
        <taxon>Tracheophyta</taxon>
        <taxon>Spermatophyta</taxon>
        <taxon>Magnoliopsida</taxon>
        <taxon>Liliopsida</taxon>
        <taxon>Dioscoreales</taxon>
        <taxon>Dioscoreaceae</taxon>
        <taxon>Dioscorea</taxon>
    </lineage>
</organism>
<protein>
    <submittedName>
        <fullName evidence="1">Ribonuclease T2-like protein</fullName>
        <ecNumber evidence="1">4.6.1.19</ecNumber>
    </submittedName>
</protein>
<proteinExistence type="predicted"/>
<comment type="caution">
    <text evidence="1">The sequence shown here is derived from an EMBL/GenBank/DDBJ whole genome shotgun (WGS) entry which is preliminary data.</text>
</comment>
<keyword evidence="2" id="KW-1185">Reference proteome</keyword>
<sequence>MASCVTVLPLFMGMMLFASSSLVSAANVDFLYLVLMWPGSYCSQSVCCRPTTGMPAEDFFIRGLWTYNEAGKPVTRCTREPYNPTEIEGLEPELYEYWSSIKCPSNDGSLYWKKAWKTYGTCTGMYQPTYFETALDLRAQVDLLTALANKGITPSETRKYSIESIEKAIEEATKATPVIRCNKEGQLYEIYVCFDKLGGSAIECPVRPYFSCPNEIIIPPFTDNMLKIDAYPSINATPSVSVQ</sequence>
<evidence type="ECO:0000313" key="2">
    <source>
        <dbReference type="Proteomes" id="UP000827976"/>
    </source>
</evidence>
<reference evidence="2" key="1">
    <citation type="journal article" date="2022" name="Nat. Commun.">
        <title>Chromosome evolution and the genetic basis of agronomically important traits in greater yam.</title>
        <authorList>
            <person name="Bredeson J.V."/>
            <person name="Lyons J.B."/>
            <person name="Oniyinde I.O."/>
            <person name="Okereke N.R."/>
            <person name="Kolade O."/>
            <person name="Nnabue I."/>
            <person name="Nwadili C.O."/>
            <person name="Hribova E."/>
            <person name="Parker M."/>
            <person name="Nwogha J."/>
            <person name="Shu S."/>
            <person name="Carlson J."/>
            <person name="Kariba R."/>
            <person name="Muthemba S."/>
            <person name="Knop K."/>
            <person name="Barton G.J."/>
            <person name="Sherwood A.V."/>
            <person name="Lopez-Montes A."/>
            <person name="Asiedu R."/>
            <person name="Jamnadass R."/>
            <person name="Muchugi A."/>
            <person name="Goodstein D."/>
            <person name="Egesi C.N."/>
            <person name="Featherston J."/>
            <person name="Asfaw A."/>
            <person name="Simpson G.G."/>
            <person name="Dolezel J."/>
            <person name="Hendre P.S."/>
            <person name="Van Deynze A."/>
            <person name="Kumar P.L."/>
            <person name="Obidiegwu J.E."/>
            <person name="Bhattacharjee R."/>
            <person name="Rokhsar D.S."/>
        </authorList>
    </citation>
    <scope>NUCLEOTIDE SEQUENCE [LARGE SCALE GENOMIC DNA]</scope>
    <source>
        <strain evidence="2">cv. TDa95/00328</strain>
    </source>
</reference>
<evidence type="ECO:0000313" key="1">
    <source>
        <dbReference type="EMBL" id="KAH7686594.1"/>
    </source>
</evidence>
<dbReference type="EMBL" id="CM037014">
    <property type="protein sequence ID" value="KAH7686594.1"/>
    <property type="molecule type" value="Genomic_DNA"/>
</dbReference>
<gene>
    <name evidence="1" type="ORF">IHE45_04G115700</name>
</gene>
<dbReference type="EC" id="4.6.1.19" evidence="1"/>